<evidence type="ECO:0000259" key="7">
    <source>
        <dbReference type="SMART" id="SM00829"/>
    </source>
</evidence>
<evidence type="ECO:0000256" key="2">
    <source>
        <dbReference type="ARBA" id="ARBA00008072"/>
    </source>
</evidence>
<dbReference type="SUPFAM" id="SSF51735">
    <property type="entry name" value="NAD(P)-binding Rossmann-fold domains"/>
    <property type="match status" value="1"/>
</dbReference>
<evidence type="ECO:0000256" key="3">
    <source>
        <dbReference type="ARBA" id="ARBA00022723"/>
    </source>
</evidence>
<dbReference type="InterPro" id="IPR036291">
    <property type="entry name" value="NAD(P)-bd_dom_sf"/>
</dbReference>
<reference evidence="8" key="1">
    <citation type="submission" date="2021-01" db="EMBL/GenBank/DDBJ databases">
        <title>Genomic Encyclopedia of Type Strains, Phase IV (KMG-IV): sequencing the most valuable type-strain genomes for metagenomic binning, comparative biology and taxonomic classification.</title>
        <authorList>
            <person name="Goeker M."/>
        </authorList>
    </citation>
    <scope>NUCLEOTIDE SEQUENCE</scope>
    <source>
        <strain evidence="8">DSM 21943</strain>
    </source>
</reference>
<keyword evidence="9" id="KW-1185">Reference proteome</keyword>
<keyword evidence="5 8" id="KW-0560">Oxidoreductase</keyword>
<dbReference type="InterPro" id="IPR002328">
    <property type="entry name" value="ADH_Zn_CS"/>
</dbReference>
<dbReference type="EC" id="1.1.1.-" evidence="8"/>
<comment type="caution">
    <text evidence="8">The sequence shown here is derived from an EMBL/GenBank/DDBJ whole genome shotgun (WGS) entry which is preliminary data.</text>
</comment>
<dbReference type="InterPro" id="IPR013149">
    <property type="entry name" value="ADH-like_C"/>
</dbReference>
<comment type="cofactor">
    <cofactor evidence="1 6">
        <name>Zn(2+)</name>
        <dbReference type="ChEBI" id="CHEBI:29105"/>
    </cofactor>
</comment>
<gene>
    <name evidence="8" type="ORF">JOC54_002112</name>
</gene>
<dbReference type="GO" id="GO:0052587">
    <property type="term" value="F:diacetyl reductase ((R)-acetoin forming) (NAD+) activity"/>
    <property type="evidence" value="ECO:0007669"/>
    <property type="project" value="UniProtKB-EC"/>
</dbReference>
<keyword evidence="4 6" id="KW-0862">Zinc</keyword>
<dbReference type="PANTHER" id="PTHR43161">
    <property type="entry name" value="SORBITOL DEHYDROGENASE"/>
    <property type="match status" value="1"/>
</dbReference>
<evidence type="ECO:0000313" key="8">
    <source>
        <dbReference type="EMBL" id="MBM7838853.1"/>
    </source>
</evidence>
<dbReference type="Pfam" id="PF00107">
    <property type="entry name" value="ADH_zinc_N"/>
    <property type="match status" value="1"/>
</dbReference>
<dbReference type="SMART" id="SM00829">
    <property type="entry name" value="PKS_ER"/>
    <property type="match status" value="1"/>
</dbReference>
<dbReference type="EC" id="1.1.1.4" evidence="8"/>
<proteinExistence type="inferred from homology"/>
<dbReference type="RefSeq" id="WP_204466144.1">
    <property type="nucleotide sequence ID" value="NZ_JAFBCV010000005.1"/>
</dbReference>
<dbReference type="InterPro" id="IPR013154">
    <property type="entry name" value="ADH-like_N"/>
</dbReference>
<dbReference type="InterPro" id="IPR011032">
    <property type="entry name" value="GroES-like_sf"/>
</dbReference>
<accession>A0ABS2STI6</accession>
<dbReference type="Proteomes" id="UP001179280">
    <property type="component" value="Unassembled WGS sequence"/>
</dbReference>
<evidence type="ECO:0000256" key="1">
    <source>
        <dbReference type="ARBA" id="ARBA00001947"/>
    </source>
</evidence>
<dbReference type="Pfam" id="PF08240">
    <property type="entry name" value="ADH_N"/>
    <property type="match status" value="1"/>
</dbReference>
<evidence type="ECO:0000256" key="4">
    <source>
        <dbReference type="ARBA" id="ARBA00022833"/>
    </source>
</evidence>
<protein>
    <submittedName>
        <fullName evidence="8">(R,R)-butanediol dehydrogenase/meso-butanediol dehydrogenase/diacetyl reductase</fullName>
        <ecNumber evidence="8">1.1.1.-</ecNumber>
        <ecNumber evidence="8">1.1.1.303</ecNumber>
        <ecNumber evidence="8">1.1.1.4</ecNumber>
    </submittedName>
</protein>
<dbReference type="GO" id="GO:0000721">
    <property type="term" value="F:(R,R)-butanediol dehydrogenase activity"/>
    <property type="evidence" value="ECO:0007669"/>
    <property type="project" value="UniProtKB-EC"/>
</dbReference>
<dbReference type="PANTHER" id="PTHR43161:SF23">
    <property type="entry name" value="(R,R)-BUTANEDIOL DEHYDROGENASE-RELATED"/>
    <property type="match status" value="1"/>
</dbReference>
<feature type="domain" description="Enoyl reductase (ER)" evidence="7">
    <location>
        <begin position="8"/>
        <end position="345"/>
    </location>
</feature>
<dbReference type="Gene3D" id="3.90.180.10">
    <property type="entry name" value="Medium-chain alcohol dehydrogenases, catalytic domain"/>
    <property type="match status" value="1"/>
</dbReference>
<evidence type="ECO:0000313" key="9">
    <source>
        <dbReference type="Proteomes" id="UP001179280"/>
    </source>
</evidence>
<dbReference type="SUPFAM" id="SSF50129">
    <property type="entry name" value="GroES-like"/>
    <property type="match status" value="1"/>
</dbReference>
<comment type="similarity">
    <text evidence="2 6">Belongs to the zinc-containing alcohol dehydrogenase family.</text>
</comment>
<dbReference type="EC" id="1.1.1.303" evidence="8"/>
<dbReference type="Gene3D" id="3.40.50.720">
    <property type="entry name" value="NAD(P)-binding Rossmann-like Domain"/>
    <property type="match status" value="1"/>
</dbReference>
<evidence type="ECO:0000256" key="5">
    <source>
        <dbReference type="ARBA" id="ARBA00023002"/>
    </source>
</evidence>
<keyword evidence="3 6" id="KW-0479">Metal-binding</keyword>
<organism evidence="8 9">
    <name type="scientific">Shouchella xiaoxiensis</name>
    <dbReference type="NCBI Taxonomy" id="766895"/>
    <lineage>
        <taxon>Bacteria</taxon>
        <taxon>Bacillati</taxon>
        <taxon>Bacillota</taxon>
        <taxon>Bacilli</taxon>
        <taxon>Bacillales</taxon>
        <taxon>Bacillaceae</taxon>
        <taxon>Shouchella</taxon>
    </lineage>
</organism>
<dbReference type="EMBL" id="JAFBCV010000005">
    <property type="protein sequence ID" value="MBM7838853.1"/>
    <property type="molecule type" value="Genomic_DNA"/>
</dbReference>
<name>A0ABS2STI6_9BACI</name>
<sequence length="349" mass="37147">MKAARIYGEKDVRVEEVEEPTVEAGMVKVKVSYAGICGSDLHAYHHGLSIPLDGPDVLTGKEVPLTLGHEFAGTIAEIGDDVTGFEVGEKVAIEPLLFKEDDPFVKEGKYNLSSQVGFVGLNDDGGFAEYAAVKASMLHKLPEGVSLEEGALVEPAAVSVQAVKESQLKIGQAVAVFGVGPIGLLTILAAKAAGASQIIAIDVSKERLAKAIECGATHTINSMDEKPVEKIYEIVPRGIDVAYEAAGVQPTFEAALQSLKKEGQLMVIAAFSKPVTVDMVQVLMKEISITATLAYRHIFPDVIASIASGSLDVKKVITKKIKLDDVVEKGLELLLEDKSQAKILIDLTK</sequence>
<evidence type="ECO:0000256" key="6">
    <source>
        <dbReference type="RuleBase" id="RU361277"/>
    </source>
</evidence>
<dbReference type="PROSITE" id="PS00059">
    <property type="entry name" value="ADH_ZINC"/>
    <property type="match status" value="1"/>
</dbReference>
<dbReference type="CDD" id="cd08233">
    <property type="entry name" value="butanediol_DH_like"/>
    <property type="match status" value="1"/>
</dbReference>
<dbReference type="InterPro" id="IPR020843">
    <property type="entry name" value="ER"/>
</dbReference>